<dbReference type="Proteomes" id="UP000045541">
    <property type="component" value="Unassembled WGS sequence"/>
</dbReference>
<gene>
    <name evidence="2" type="ORF">AZJ28_12065</name>
    <name evidence="1" type="ORF">ERS096071_00571</name>
</gene>
<accession>A0A064C0Q8</accession>
<proteinExistence type="predicted"/>
<reference evidence="1 3" key="1">
    <citation type="submission" date="2015-03" db="EMBL/GenBank/DDBJ databases">
        <authorList>
            <consortium name="Pathogen Informatics"/>
            <person name="Murphy D."/>
        </authorList>
    </citation>
    <scope>NUCLEOTIDE SEQUENCE [LARGE SCALE GENOMIC DNA]</scope>
    <source>
        <strain evidence="1 3">0310</strain>
    </source>
</reference>
<name>A0A064C0Q8_STREE</name>
<evidence type="ECO:0000313" key="2">
    <source>
        <dbReference type="EMBL" id="TVX65360.1"/>
    </source>
</evidence>
<dbReference type="EMBL" id="CMWB01000006">
    <property type="protein sequence ID" value="CKI98198.1"/>
    <property type="molecule type" value="Genomic_DNA"/>
</dbReference>
<dbReference type="Proteomes" id="UP000315060">
    <property type="component" value="Unassembled WGS sequence"/>
</dbReference>
<protein>
    <submittedName>
        <fullName evidence="2">Uncharacterized protein</fullName>
    </submittedName>
</protein>
<dbReference type="EMBL" id="VMYC01000331">
    <property type="protein sequence ID" value="TVX65360.1"/>
    <property type="molecule type" value="Genomic_DNA"/>
</dbReference>
<dbReference type="RefSeq" id="WP_000429725.1">
    <property type="nucleotide sequence ID" value="NZ_CFDJ01000022.1"/>
</dbReference>
<evidence type="ECO:0000313" key="3">
    <source>
        <dbReference type="Proteomes" id="UP000045541"/>
    </source>
</evidence>
<sequence>MENNFGKVSFNSPSLKNLLIGTSNVEHTPTSAFVIECRDVPKRNEKNEVIDGTISKKVLLALQSEIVKAIQEVGGDLSSIKPFTIEIYNDESFLKKINNELIIAKTIDLEGALLALKWVSDGRNGGAYREFKLIISEIKLSGAKS</sequence>
<reference evidence="2 4" key="2">
    <citation type="submission" date="2019-07" db="EMBL/GenBank/DDBJ databases">
        <authorList>
            <person name="Mohale T."/>
        </authorList>
    </citation>
    <scope>NUCLEOTIDE SEQUENCE [LARGE SCALE GENOMIC DNA]</scope>
    <source>
        <strain evidence="2 4">NTPn 59</strain>
    </source>
</reference>
<organism evidence="2 4">
    <name type="scientific">Streptococcus pneumoniae</name>
    <dbReference type="NCBI Taxonomy" id="1313"/>
    <lineage>
        <taxon>Bacteria</taxon>
        <taxon>Bacillati</taxon>
        <taxon>Bacillota</taxon>
        <taxon>Bacilli</taxon>
        <taxon>Lactobacillales</taxon>
        <taxon>Streptococcaceae</taxon>
        <taxon>Streptococcus</taxon>
    </lineage>
</organism>
<comment type="caution">
    <text evidence="2">The sequence shown here is derived from an EMBL/GenBank/DDBJ whole genome shotgun (WGS) entry which is preliminary data.</text>
</comment>
<evidence type="ECO:0000313" key="4">
    <source>
        <dbReference type="Proteomes" id="UP000315060"/>
    </source>
</evidence>
<evidence type="ECO:0000313" key="1">
    <source>
        <dbReference type="EMBL" id="CKI98198.1"/>
    </source>
</evidence>
<dbReference type="AlphaFoldDB" id="A0A064C0Q8"/>